<dbReference type="Proteomes" id="UP000515158">
    <property type="component" value="Unplaced"/>
</dbReference>
<dbReference type="OrthoDB" id="8964969at2759"/>
<organism evidence="3">
    <name type="scientific">Thrips palmi</name>
    <name type="common">Melon thrips</name>
    <dbReference type="NCBI Taxonomy" id="161013"/>
    <lineage>
        <taxon>Eukaryota</taxon>
        <taxon>Metazoa</taxon>
        <taxon>Ecdysozoa</taxon>
        <taxon>Arthropoda</taxon>
        <taxon>Hexapoda</taxon>
        <taxon>Insecta</taxon>
        <taxon>Pterygota</taxon>
        <taxon>Neoptera</taxon>
        <taxon>Paraneoptera</taxon>
        <taxon>Thysanoptera</taxon>
        <taxon>Terebrantia</taxon>
        <taxon>Thripoidea</taxon>
        <taxon>Thripidae</taxon>
        <taxon>Thrips</taxon>
    </lineage>
</organism>
<name>A0A6P8YL00_THRPL</name>
<evidence type="ECO:0000313" key="2">
    <source>
        <dbReference type="Proteomes" id="UP000515158"/>
    </source>
</evidence>
<dbReference type="AlphaFoldDB" id="A0A6P8YL00"/>
<dbReference type="GeneID" id="117642914"/>
<dbReference type="InParanoid" id="A0A6P8YL00"/>
<reference evidence="3" key="1">
    <citation type="submission" date="2025-08" db="UniProtKB">
        <authorList>
            <consortium name="RefSeq"/>
        </authorList>
    </citation>
    <scope>IDENTIFICATION</scope>
    <source>
        <tissue evidence="3">Total insect</tissue>
    </source>
</reference>
<keyword evidence="2" id="KW-1185">Reference proteome</keyword>
<feature type="compositionally biased region" description="Basic and acidic residues" evidence="1">
    <location>
        <begin position="1"/>
        <end position="13"/>
    </location>
</feature>
<accession>A0A6P8YL00</accession>
<protein>
    <submittedName>
        <fullName evidence="3">Uncharacterized protein LOC117642914</fullName>
    </submittedName>
</protein>
<gene>
    <name evidence="3" type="primary">LOC117642914</name>
</gene>
<evidence type="ECO:0000256" key="1">
    <source>
        <dbReference type="SAM" id="MobiDB-lite"/>
    </source>
</evidence>
<feature type="region of interest" description="Disordered" evidence="1">
    <location>
        <begin position="1"/>
        <end position="30"/>
    </location>
</feature>
<dbReference type="KEGG" id="tpal:117642914"/>
<evidence type="ECO:0000313" key="3">
    <source>
        <dbReference type="RefSeq" id="XP_034237446.1"/>
    </source>
</evidence>
<proteinExistence type="predicted"/>
<dbReference type="RefSeq" id="XP_034237446.1">
    <property type="nucleotide sequence ID" value="XM_034381555.1"/>
</dbReference>
<sequence length="267" mass="29375">MPGKNDEMEREELLTDGENSSDNGIVKNPAANTVPMDHPLLEIGVASTCSQNPVRKDTTLESHRRQRITNIAKAGLVPQFKSLCHTAKSYLKVEEKTNSFYEQNANGKAQEQISSYLCHGKQVTDLHYCFKTDQAVIAQAKSVEEVISCLVALDLVREKRVDLPAPTDAFHGPVALMSGLRAALRSKDVTFEFGLNPMLYSTIQHYWKDSVRDALIEGIAAAASHATSDGAAQQLTEVVNSLLSALPAVWAQEKSNLAHRILEKFDN</sequence>